<dbReference type="PANTHER" id="PTHR30183:SF3">
    <property type="entry name" value="MOLYBDENUM TRANSPORT SYSTEM PERMEASE PROTEIN MODB"/>
    <property type="match status" value="1"/>
</dbReference>
<evidence type="ECO:0000256" key="6">
    <source>
        <dbReference type="ARBA" id="ARBA00022692"/>
    </source>
</evidence>
<evidence type="ECO:0000256" key="3">
    <source>
        <dbReference type="ARBA" id="ARBA00022448"/>
    </source>
</evidence>
<keyword evidence="7 9" id="KW-1133">Transmembrane helix</keyword>
<feature type="transmembrane region" description="Helical" evidence="9">
    <location>
        <begin position="16"/>
        <end position="35"/>
    </location>
</feature>
<keyword evidence="6 9" id="KW-0812">Transmembrane</keyword>
<dbReference type="InterPro" id="IPR035906">
    <property type="entry name" value="MetI-like_sf"/>
</dbReference>
<evidence type="ECO:0000256" key="4">
    <source>
        <dbReference type="ARBA" id="ARBA00022475"/>
    </source>
</evidence>
<keyword evidence="13" id="KW-1185">Reference proteome</keyword>
<dbReference type="Proteomes" id="UP000247476">
    <property type="component" value="Unassembled WGS sequence"/>
</dbReference>
<dbReference type="InterPro" id="IPR000515">
    <property type="entry name" value="MetI-like"/>
</dbReference>
<keyword evidence="5 10" id="KW-0500">Molybdenum</keyword>
<dbReference type="InterPro" id="IPR011867">
    <property type="entry name" value="ModB_ABC"/>
</dbReference>
<dbReference type="CDD" id="cd06261">
    <property type="entry name" value="TM_PBP2"/>
    <property type="match status" value="1"/>
</dbReference>
<comment type="caution">
    <text evidence="12">The sequence shown here is derived from an EMBL/GenBank/DDBJ whole genome shotgun (WGS) entry which is preliminary data.</text>
</comment>
<feature type="transmembrane region" description="Helical" evidence="9">
    <location>
        <begin position="47"/>
        <end position="72"/>
    </location>
</feature>
<keyword evidence="8 9" id="KW-0472">Membrane</keyword>
<dbReference type="Gene3D" id="1.10.3720.10">
    <property type="entry name" value="MetI-like"/>
    <property type="match status" value="1"/>
</dbReference>
<name>A0A2V5K0L4_9BACL</name>
<dbReference type="NCBIfam" id="TIGR02141">
    <property type="entry name" value="modB_ABC"/>
    <property type="match status" value="1"/>
</dbReference>
<reference evidence="12 13" key="1">
    <citation type="submission" date="2018-05" db="EMBL/GenBank/DDBJ databases">
        <title>Paenibacillus flagellatus sp. nov., isolated from selenium mineral soil.</title>
        <authorList>
            <person name="Dai X."/>
        </authorList>
    </citation>
    <scope>NUCLEOTIDE SEQUENCE [LARGE SCALE GENOMIC DNA]</scope>
    <source>
        <strain evidence="12 13">DXL2</strain>
    </source>
</reference>
<evidence type="ECO:0000256" key="10">
    <source>
        <dbReference type="RuleBase" id="RU365097"/>
    </source>
</evidence>
<evidence type="ECO:0000256" key="1">
    <source>
        <dbReference type="ARBA" id="ARBA00004651"/>
    </source>
</evidence>
<dbReference type="AlphaFoldDB" id="A0A2V5K0L4"/>
<evidence type="ECO:0000256" key="5">
    <source>
        <dbReference type="ARBA" id="ARBA00022505"/>
    </source>
</evidence>
<evidence type="ECO:0000313" key="12">
    <source>
        <dbReference type="EMBL" id="PYI52092.1"/>
    </source>
</evidence>
<feature type="transmembrane region" description="Helical" evidence="9">
    <location>
        <begin position="199"/>
        <end position="217"/>
    </location>
</feature>
<dbReference type="GO" id="GO:0005886">
    <property type="term" value="C:plasma membrane"/>
    <property type="evidence" value="ECO:0007669"/>
    <property type="project" value="UniProtKB-SubCell"/>
</dbReference>
<keyword evidence="3 9" id="KW-0813">Transport</keyword>
<dbReference type="OrthoDB" id="9795403at2"/>
<feature type="transmembrane region" description="Helical" evidence="9">
    <location>
        <begin position="138"/>
        <end position="163"/>
    </location>
</feature>
<evidence type="ECO:0000313" key="13">
    <source>
        <dbReference type="Proteomes" id="UP000247476"/>
    </source>
</evidence>
<feature type="transmembrane region" description="Helical" evidence="9">
    <location>
        <begin position="92"/>
        <end position="110"/>
    </location>
</feature>
<dbReference type="SUPFAM" id="SSF161098">
    <property type="entry name" value="MetI-like"/>
    <property type="match status" value="1"/>
</dbReference>
<comment type="function">
    <text evidence="10">Part of the binding-protein-dependent transport system for molybdenum; probably responsible for the translocation of the substrate across the membrane.</text>
</comment>
<comment type="similarity">
    <text evidence="2 10">Belongs to the binding-protein-dependent transport system permease family. CysTW subfamily.</text>
</comment>
<sequence>MSGVSWPAFLDPVVRSIQVALLASVLAFVAGVAAAKPMSRARFRGKALVETVAMLPLVLPPTVIGFVLLTVLGRRSWPGRLAEWLFDRPIVFSWQAAVIAAAVVAFPLVYQTAKVGFASIDPDLEAAGRSMGAGEWQLLRYVTLPLAGRALLAAYVLGFARAIGEFGATLMLAGNIPGKTQTLPTAIYIASETGNASLAWWWTGTIVAFSYALLLLVSRKN</sequence>
<evidence type="ECO:0000256" key="8">
    <source>
        <dbReference type="ARBA" id="ARBA00023136"/>
    </source>
</evidence>
<dbReference type="EMBL" id="QJVJ01000010">
    <property type="protein sequence ID" value="PYI52092.1"/>
    <property type="molecule type" value="Genomic_DNA"/>
</dbReference>
<dbReference type="Pfam" id="PF00528">
    <property type="entry name" value="BPD_transp_1"/>
    <property type="match status" value="1"/>
</dbReference>
<feature type="domain" description="ABC transmembrane type-1" evidence="11">
    <location>
        <begin position="13"/>
        <end position="221"/>
    </location>
</feature>
<dbReference type="PANTHER" id="PTHR30183">
    <property type="entry name" value="MOLYBDENUM TRANSPORT SYSTEM PERMEASE PROTEIN MODB"/>
    <property type="match status" value="1"/>
</dbReference>
<organism evidence="12 13">
    <name type="scientific">Paenibacillus flagellatus</name>
    <dbReference type="NCBI Taxonomy" id="2211139"/>
    <lineage>
        <taxon>Bacteria</taxon>
        <taxon>Bacillati</taxon>
        <taxon>Bacillota</taxon>
        <taxon>Bacilli</taxon>
        <taxon>Bacillales</taxon>
        <taxon>Paenibacillaceae</taxon>
        <taxon>Paenibacillus</taxon>
    </lineage>
</organism>
<evidence type="ECO:0000256" key="2">
    <source>
        <dbReference type="ARBA" id="ARBA00007069"/>
    </source>
</evidence>
<protein>
    <recommendedName>
        <fullName evidence="10">Molybdenum transport system permease</fullName>
    </recommendedName>
</protein>
<comment type="subcellular location">
    <subcellularLocation>
        <location evidence="1 9">Cell membrane</location>
        <topology evidence="1 9">Multi-pass membrane protein</topology>
    </subcellularLocation>
</comment>
<accession>A0A2V5K0L4</accession>
<dbReference type="PROSITE" id="PS50928">
    <property type="entry name" value="ABC_TM1"/>
    <property type="match status" value="1"/>
</dbReference>
<keyword evidence="4 10" id="KW-1003">Cell membrane</keyword>
<evidence type="ECO:0000256" key="7">
    <source>
        <dbReference type="ARBA" id="ARBA00022989"/>
    </source>
</evidence>
<evidence type="ECO:0000256" key="9">
    <source>
        <dbReference type="RuleBase" id="RU363032"/>
    </source>
</evidence>
<gene>
    <name evidence="12" type="primary">modB</name>
    <name evidence="12" type="ORF">DLM86_21655</name>
</gene>
<dbReference type="GO" id="GO:0015098">
    <property type="term" value="F:molybdate ion transmembrane transporter activity"/>
    <property type="evidence" value="ECO:0007669"/>
    <property type="project" value="UniProtKB-UniRule"/>
</dbReference>
<evidence type="ECO:0000259" key="11">
    <source>
        <dbReference type="PROSITE" id="PS50928"/>
    </source>
</evidence>
<proteinExistence type="inferred from homology"/>